<dbReference type="AlphaFoldDB" id="A0A812V925"/>
<protein>
    <submittedName>
        <fullName evidence="2">Uncharacterized protein</fullName>
    </submittedName>
</protein>
<feature type="signal peptide" evidence="1">
    <location>
        <begin position="1"/>
        <end position="21"/>
    </location>
</feature>
<comment type="caution">
    <text evidence="2">The sequence shown here is derived from an EMBL/GenBank/DDBJ whole genome shotgun (WGS) entry which is preliminary data.</text>
</comment>
<evidence type="ECO:0000256" key="1">
    <source>
        <dbReference type="SAM" id="SignalP"/>
    </source>
</evidence>
<dbReference type="Proteomes" id="UP000604046">
    <property type="component" value="Unassembled WGS sequence"/>
</dbReference>
<evidence type="ECO:0000313" key="2">
    <source>
        <dbReference type="EMBL" id="CAE7604001.1"/>
    </source>
</evidence>
<keyword evidence="1" id="KW-0732">Signal</keyword>
<evidence type="ECO:0000313" key="3">
    <source>
        <dbReference type="Proteomes" id="UP000604046"/>
    </source>
</evidence>
<organism evidence="2 3">
    <name type="scientific">Symbiodinium natans</name>
    <dbReference type="NCBI Taxonomy" id="878477"/>
    <lineage>
        <taxon>Eukaryota</taxon>
        <taxon>Sar</taxon>
        <taxon>Alveolata</taxon>
        <taxon>Dinophyceae</taxon>
        <taxon>Suessiales</taxon>
        <taxon>Symbiodiniaceae</taxon>
        <taxon>Symbiodinium</taxon>
    </lineage>
</organism>
<sequence length="120" mass="13001">MASLLLLRLQASTILPDEVTSGTVISSCERDTQWQFALHIFWTGMDGMLSEQCCDILNRVLSASMKWELCLALTEAMLSHRLVGNGMHVASTASALQKSVGSLAAYCGLLWALQARGKAV</sequence>
<reference evidence="2" key="1">
    <citation type="submission" date="2021-02" db="EMBL/GenBank/DDBJ databases">
        <authorList>
            <person name="Dougan E. K."/>
            <person name="Rhodes N."/>
            <person name="Thang M."/>
            <person name="Chan C."/>
        </authorList>
    </citation>
    <scope>NUCLEOTIDE SEQUENCE</scope>
</reference>
<proteinExistence type="predicted"/>
<feature type="chain" id="PRO_5032295645" evidence="1">
    <location>
        <begin position="22"/>
        <end position="120"/>
    </location>
</feature>
<gene>
    <name evidence="2" type="ORF">SNAT2548_LOCUS34346</name>
</gene>
<name>A0A812V925_9DINO</name>
<keyword evidence="3" id="KW-1185">Reference proteome</keyword>
<accession>A0A812V925</accession>
<dbReference type="EMBL" id="CAJNDS010002804">
    <property type="protein sequence ID" value="CAE7604001.1"/>
    <property type="molecule type" value="Genomic_DNA"/>
</dbReference>